<keyword evidence="11" id="KW-0460">Magnesium</keyword>
<dbReference type="Gene3D" id="3.20.20.60">
    <property type="entry name" value="Phosphoenolpyruvate-binding domains"/>
    <property type="match status" value="2"/>
</dbReference>
<dbReference type="SUPFAM" id="SSF50800">
    <property type="entry name" value="PK beta-barrel domain-like"/>
    <property type="match status" value="1"/>
</dbReference>
<gene>
    <name evidence="15" type="ORF">VK70_00850</name>
</gene>
<evidence type="ECO:0000256" key="6">
    <source>
        <dbReference type="ARBA" id="ARBA00022679"/>
    </source>
</evidence>
<evidence type="ECO:0000256" key="7">
    <source>
        <dbReference type="ARBA" id="ARBA00022723"/>
    </source>
</evidence>
<keyword evidence="13 15" id="KW-0670">Pyruvate</keyword>
<dbReference type="InterPro" id="IPR015793">
    <property type="entry name" value="Pyrv_Knase_brl"/>
</dbReference>
<dbReference type="NCBIfam" id="NF011314">
    <property type="entry name" value="PRK14725.1"/>
    <property type="match status" value="1"/>
</dbReference>
<dbReference type="GO" id="GO:0030955">
    <property type="term" value="F:potassium ion binding"/>
    <property type="evidence" value="ECO:0007669"/>
    <property type="project" value="InterPro"/>
</dbReference>
<dbReference type="UniPathway" id="UPA00109">
    <property type="reaction ID" value="UER00188"/>
</dbReference>
<feature type="domain" description="Pyruvate kinase barrel" evidence="14">
    <location>
        <begin position="139"/>
        <end position="217"/>
    </location>
</feature>
<evidence type="ECO:0000256" key="12">
    <source>
        <dbReference type="ARBA" id="ARBA00023152"/>
    </source>
</evidence>
<evidence type="ECO:0000313" key="16">
    <source>
        <dbReference type="Proteomes" id="UP000034189"/>
    </source>
</evidence>
<dbReference type="GO" id="GO:0016301">
    <property type="term" value="F:kinase activity"/>
    <property type="evidence" value="ECO:0007669"/>
    <property type="project" value="UniProtKB-KW"/>
</dbReference>
<name>A0A0F7CGA8_PAEDU</name>
<dbReference type="FunFam" id="3.20.20.60:FF:000051">
    <property type="entry name" value="Pyruvate kinase family protein"/>
    <property type="match status" value="1"/>
</dbReference>
<evidence type="ECO:0000256" key="13">
    <source>
        <dbReference type="ARBA" id="ARBA00023317"/>
    </source>
</evidence>
<dbReference type="GO" id="GO:0004743">
    <property type="term" value="F:pyruvate kinase activity"/>
    <property type="evidence" value="ECO:0007669"/>
    <property type="project" value="UniProtKB-EC"/>
</dbReference>
<evidence type="ECO:0000259" key="14">
    <source>
        <dbReference type="Pfam" id="PF00224"/>
    </source>
</evidence>
<keyword evidence="8" id="KW-0547">Nucleotide-binding</keyword>
<evidence type="ECO:0000256" key="8">
    <source>
        <dbReference type="ARBA" id="ARBA00022741"/>
    </source>
</evidence>
<dbReference type="PATRIC" id="fig|1333534.5.peg.187"/>
<reference evidence="15 16" key="2">
    <citation type="journal article" date="2016" name="Genome Announc.">
        <title>Genome Sequence of a Gram-Positive Diazotroph, Paenibacillus durus Type Strain ATCC 35681.</title>
        <authorList>
            <person name="Halim M.A."/>
            <person name="Rahman A.Y."/>
            <person name="Sim K.S."/>
            <person name="Yam H.C."/>
            <person name="Rahim A.A."/>
            <person name="Ghazali A.H."/>
            <person name="Najimudin N."/>
        </authorList>
    </citation>
    <scope>NUCLEOTIDE SEQUENCE [LARGE SCALE GENOMIC DNA]</scope>
    <source>
        <strain evidence="15 16">ATCC 35681</strain>
    </source>
</reference>
<protein>
    <recommendedName>
        <fullName evidence="5">Pyruvate kinase</fullName>
        <ecNumber evidence="4">2.7.1.40</ecNumber>
    </recommendedName>
</protein>
<dbReference type="OrthoDB" id="9812123at2"/>
<evidence type="ECO:0000256" key="11">
    <source>
        <dbReference type="ARBA" id="ARBA00022842"/>
    </source>
</evidence>
<dbReference type="AlphaFoldDB" id="A0A0F7CGA8"/>
<evidence type="ECO:0000256" key="5">
    <source>
        <dbReference type="ARBA" id="ARBA00018587"/>
    </source>
</evidence>
<keyword evidence="12" id="KW-0324">Glycolysis</keyword>
<keyword evidence="7" id="KW-0479">Metal-binding</keyword>
<dbReference type="EMBL" id="CP011114">
    <property type="protein sequence ID" value="AKG33336.1"/>
    <property type="molecule type" value="Genomic_DNA"/>
</dbReference>
<evidence type="ECO:0000313" key="15">
    <source>
        <dbReference type="EMBL" id="AKG33336.1"/>
    </source>
</evidence>
<dbReference type="EC" id="2.7.1.40" evidence="4"/>
<dbReference type="SUPFAM" id="SSF51621">
    <property type="entry name" value="Phosphoenolpyruvate/pyruvate domain"/>
    <property type="match status" value="1"/>
</dbReference>
<evidence type="ECO:0000256" key="4">
    <source>
        <dbReference type="ARBA" id="ARBA00012142"/>
    </source>
</evidence>
<dbReference type="InterPro" id="IPR001697">
    <property type="entry name" value="Pyr_Knase"/>
</dbReference>
<dbReference type="InterPro" id="IPR011037">
    <property type="entry name" value="Pyrv_Knase-like_insert_dom_sf"/>
</dbReference>
<evidence type="ECO:0000256" key="10">
    <source>
        <dbReference type="ARBA" id="ARBA00022840"/>
    </source>
</evidence>
<dbReference type="GO" id="GO:0005524">
    <property type="term" value="F:ATP binding"/>
    <property type="evidence" value="ECO:0007669"/>
    <property type="project" value="UniProtKB-KW"/>
</dbReference>
<dbReference type="GO" id="GO:0000287">
    <property type="term" value="F:magnesium ion binding"/>
    <property type="evidence" value="ECO:0007669"/>
    <property type="project" value="InterPro"/>
</dbReference>
<dbReference type="Gene3D" id="2.40.33.10">
    <property type="entry name" value="PK beta-barrel domain-like"/>
    <property type="match status" value="2"/>
</dbReference>
<dbReference type="Proteomes" id="UP000034189">
    <property type="component" value="Chromosome"/>
</dbReference>
<proteinExistence type="inferred from homology"/>
<dbReference type="InterPro" id="IPR015813">
    <property type="entry name" value="Pyrv/PenolPyrv_kinase-like_dom"/>
</dbReference>
<organism evidence="15 16">
    <name type="scientific">Paenibacillus durus ATCC 35681</name>
    <dbReference type="NCBI Taxonomy" id="1333534"/>
    <lineage>
        <taxon>Bacteria</taxon>
        <taxon>Bacillati</taxon>
        <taxon>Bacillota</taxon>
        <taxon>Bacilli</taxon>
        <taxon>Bacillales</taxon>
        <taxon>Paenibacillaceae</taxon>
        <taxon>Paenibacillus</taxon>
    </lineage>
</organism>
<keyword evidence="9 15" id="KW-0418">Kinase</keyword>
<feature type="domain" description="Pyruvate kinase barrel" evidence="14">
    <location>
        <begin position="378"/>
        <end position="585"/>
    </location>
</feature>
<sequence>MIDKYNYNSFLHQSAEIEELISQLSAIREDMLRMAGESNSALLDRHPDYLFSAQNLLHYLALRSQDIRSLQGKLAQMGLSSLGRSELTVLATVDAVLRVLHQLVQRPWSLHSPILDSKAGQQLLREHTEALLGAPPADRNVRIMVTMPNEAADDYWLVYNLLMSGMNCMRINCAHDDQEIWSKVINNLRKAEKATNLSCQIMMDLAGPKLRTGSAQPKPAVIKIRPLKNDYGQIIRPARVWLFAKETPSSPITAADYFLPVEREWLDKLATGDRIKIQDARDARRTLKVIDVTEKGCLAEANKTAYIIPGTELVIHTESGTGTKFKTTIGSLPAKKNTIHLTIGDLLILEPELEYGRPAALDNEGNVISPAAIGSPAHEVFGDIRAGEEIWFDDGKIGGIVERAEADRLYVRITHTREGGHKLGGEKGINLPNSNLHLSAMTTKDVEDLKFVASHADIVALSFANSVEDVQLLRRHLYELNSQELGIVLKIETQRGFENLPSMLLEIMKVPRCGVMIARGDLAVECGFERMAEVQEEILWICEAAHVPVIWATQVLESMAKEGLPSRAEITDAAMGEGSECVMLNKGKHIVDTVKALDNILKRMQGHQHKKRSMMRELRLASTFREKYFTCTPFSIGDARHNEK</sequence>
<dbReference type="RefSeq" id="WP_046722645.1">
    <property type="nucleotide sequence ID" value="NZ_CP011114.1"/>
</dbReference>
<evidence type="ECO:0000256" key="9">
    <source>
        <dbReference type="ARBA" id="ARBA00022777"/>
    </source>
</evidence>
<comment type="pathway">
    <text evidence="2">Carbohydrate degradation; glycolysis; pyruvate from D-glyceraldehyde 3-phosphate: step 5/5.</text>
</comment>
<evidence type="ECO:0000256" key="1">
    <source>
        <dbReference type="ARBA" id="ARBA00001958"/>
    </source>
</evidence>
<reference evidence="15 16" key="1">
    <citation type="submission" date="2015-03" db="EMBL/GenBank/DDBJ databases">
        <authorList>
            <person name="Abdul Halim M."/>
        </authorList>
    </citation>
    <scope>NUCLEOTIDE SEQUENCE [LARGE SCALE GENOMIC DNA]</scope>
    <source>
        <strain evidence="15 16">ATCC 35681</strain>
    </source>
</reference>
<comment type="cofactor">
    <cofactor evidence="1">
        <name>K(+)</name>
        <dbReference type="ChEBI" id="CHEBI:29103"/>
    </cofactor>
</comment>
<evidence type="ECO:0000256" key="3">
    <source>
        <dbReference type="ARBA" id="ARBA00008663"/>
    </source>
</evidence>
<accession>A0A0F7CGA8</accession>
<dbReference type="InterPro" id="IPR040442">
    <property type="entry name" value="Pyrv_kinase-like_dom_sf"/>
</dbReference>
<dbReference type="Pfam" id="PF00224">
    <property type="entry name" value="PK"/>
    <property type="match status" value="2"/>
</dbReference>
<dbReference type="HOGENOM" id="CLU_015439_6_1_9"/>
<evidence type="ECO:0000256" key="2">
    <source>
        <dbReference type="ARBA" id="ARBA00004997"/>
    </source>
</evidence>
<dbReference type="InterPro" id="IPR015806">
    <property type="entry name" value="Pyrv_Knase_insert_dom_sf"/>
</dbReference>
<keyword evidence="6" id="KW-0808">Transferase</keyword>
<comment type="similarity">
    <text evidence="3">Belongs to the pyruvate kinase family.</text>
</comment>
<keyword evidence="10" id="KW-0067">ATP-binding</keyword>
<dbReference type="PANTHER" id="PTHR11817">
    <property type="entry name" value="PYRUVATE KINASE"/>
    <property type="match status" value="1"/>
</dbReference>